<feature type="region of interest" description="Disordered" evidence="2">
    <location>
        <begin position="338"/>
        <end position="358"/>
    </location>
</feature>
<evidence type="ECO:0000313" key="4">
    <source>
        <dbReference type="Proteomes" id="UP000265427"/>
    </source>
</evidence>
<evidence type="ECO:0000256" key="1">
    <source>
        <dbReference type="SAM" id="Coils"/>
    </source>
</evidence>
<dbReference type="VEuPathDB" id="FungiDB:H257_05700"/>
<evidence type="ECO:0000256" key="2">
    <source>
        <dbReference type="SAM" id="MobiDB-lite"/>
    </source>
</evidence>
<name>A0A397AMB7_APHAT</name>
<gene>
    <name evidence="3" type="ORF">DYB36_004632</name>
</gene>
<feature type="compositionally biased region" description="Acidic residues" evidence="2">
    <location>
        <begin position="349"/>
        <end position="358"/>
    </location>
</feature>
<feature type="coiled-coil region" evidence="1">
    <location>
        <begin position="157"/>
        <end position="191"/>
    </location>
</feature>
<evidence type="ECO:0000313" key="3">
    <source>
        <dbReference type="EMBL" id="RHY08862.1"/>
    </source>
</evidence>
<sequence>MAAARRAAAAALAVAPPPTPKATDLVLALSRTTFASHTDLFRAEIFTVGGELPIRIWMESRRSKGQWECTVTNFDDHRPAGAAYSLPPTTILTALMSVLTCTSKRSNETCSENCEHYDIDLHPLPQRGLSLALSMEAFVGMRADYTFQLAPCAVEALDVVHAKVRDLEEEVAELRAENRRLRSAKRQKAARTPLDRLEVSSGHDTDAFDHIAWTVPTLSQPSLVSINSDHDVLTIRREGLFHLHVSGSCTTSSGLLVLYHNDNKVAVAAAIKQDDGASTKYQLQLSVMLQLAVDATVEVCYLSKTPCGHSQCPPAGSCARSKLNKRATLVVHVINLLPPSDQAAPESPPVEDDDDTDKDDSAVVLILSKVKFPSSTDLYRAQVTATNGSLPITVWIDVLTSSSKRARGDPPPVNSEHFEVDLKPATGDNPDGRLSLQLALQAFVGLRAEYTFEMIRRQKQPLDALRSQLFAVQESVDELKAHTKNIATHLPIPSPQIEWLHVGTAASTPSGAAVQWPTHVRLPQDLACFVDEEATTLTVQRSGLYHIQVAGSCPSSAGRLELIVDDVKVAVADAIKQDNRSKNKTRLHLFHATPLDTNARLRIVVASAACDHSKCAGEACKKVKLGNDAQLYVYALGYHDNATTQHDTDSSDGYSD</sequence>
<keyword evidence="1" id="KW-0175">Coiled coil</keyword>
<organism evidence="3 4">
    <name type="scientific">Aphanomyces astaci</name>
    <name type="common">Crayfish plague agent</name>
    <dbReference type="NCBI Taxonomy" id="112090"/>
    <lineage>
        <taxon>Eukaryota</taxon>
        <taxon>Sar</taxon>
        <taxon>Stramenopiles</taxon>
        <taxon>Oomycota</taxon>
        <taxon>Saprolegniomycetes</taxon>
        <taxon>Saprolegniales</taxon>
        <taxon>Verrucalvaceae</taxon>
        <taxon>Aphanomyces</taxon>
    </lineage>
</organism>
<dbReference type="Proteomes" id="UP000265427">
    <property type="component" value="Unassembled WGS sequence"/>
</dbReference>
<comment type="caution">
    <text evidence="3">The sequence shown here is derived from an EMBL/GenBank/DDBJ whole genome shotgun (WGS) entry which is preliminary data.</text>
</comment>
<dbReference type="EMBL" id="QUSZ01005638">
    <property type="protein sequence ID" value="RHY08862.1"/>
    <property type="molecule type" value="Genomic_DNA"/>
</dbReference>
<dbReference type="VEuPathDB" id="FungiDB:H257_05701"/>
<protein>
    <submittedName>
        <fullName evidence="3">Uncharacterized protein</fullName>
    </submittedName>
</protein>
<proteinExistence type="predicted"/>
<accession>A0A397AMB7</accession>
<dbReference type="AlphaFoldDB" id="A0A397AMB7"/>
<reference evidence="3 4" key="1">
    <citation type="submission" date="2018-08" db="EMBL/GenBank/DDBJ databases">
        <title>Aphanomyces genome sequencing and annotation.</title>
        <authorList>
            <person name="Minardi D."/>
            <person name="Oidtmann B."/>
            <person name="Van Der Giezen M."/>
            <person name="Studholme D.J."/>
        </authorList>
    </citation>
    <scope>NUCLEOTIDE SEQUENCE [LARGE SCALE GENOMIC DNA]</scope>
    <source>
        <strain evidence="3 4">Kv</strain>
    </source>
</reference>